<reference evidence="12" key="3">
    <citation type="submission" date="2020-06" db="EMBL/GenBank/DDBJ databases">
        <title>Helianthus annuus Genome sequencing and assembly Release 2.</title>
        <authorList>
            <person name="Gouzy J."/>
            <person name="Langlade N."/>
            <person name="Munos S."/>
        </authorList>
    </citation>
    <scope>NUCLEOTIDE SEQUENCE</scope>
    <source>
        <tissue evidence="12">Leaves</tissue>
    </source>
</reference>
<evidence type="ECO:0000313" key="13">
    <source>
        <dbReference type="EMBL" id="OTG21964.1"/>
    </source>
</evidence>
<evidence type="ECO:0000256" key="4">
    <source>
        <dbReference type="ARBA" id="ARBA00022692"/>
    </source>
</evidence>
<dbReference type="STRING" id="4232.A0A251UFS7"/>
<feature type="transmembrane region" description="Helical" evidence="11">
    <location>
        <begin position="505"/>
        <end position="524"/>
    </location>
</feature>
<feature type="active site" evidence="8">
    <location>
        <position position="433"/>
    </location>
</feature>
<evidence type="ECO:0000256" key="9">
    <source>
        <dbReference type="PIRSR" id="PIRSR605150-2"/>
    </source>
</evidence>
<evidence type="ECO:0000256" key="10">
    <source>
        <dbReference type="PIRSR" id="PIRSR605150-3"/>
    </source>
</evidence>
<evidence type="ECO:0000256" key="7">
    <source>
        <dbReference type="ARBA" id="ARBA00023316"/>
    </source>
</evidence>
<comment type="subcellular location">
    <subcellularLocation>
        <location evidence="1">Endomembrane system</location>
        <topology evidence="1">Multi-pass membrane protein</topology>
    </subcellularLocation>
</comment>
<dbReference type="OrthoDB" id="72851at2759"/>
<feature type="active site" evidence="8">
    <location>
        <position position="135"/>
    </location>
</feature>
<keyword evidence="2 12" id="KW-0328">Glycosyltransferase</keyword>
<name>A0A251UFS7_HELAN</name>
<dbReference type="InParanoid" id="A0A251UFS7"/>
<evidence type="ECO:0000256" key="5">
    <source>
        <dbReference type="ARBA" id="ARBA00022989"/>
    </source>
</evidence>
<evidence type="ECO:0000256" key="1">
    <source>
        <dbReference type="ARBA" id="ARBA00004127"/>
    </source>
</evidence>
<dbReference type="OMA" id="HEVASCN"/>
<keyword evidence="14" id="KW-1185">Reference proteome</keyword>
<protein>
    <submittedName>
        <fullName evidence="12">Cellulose synthase (UDP-forming)</fullName>
        <ecNumber evidence="12">2.4.1.12</ecNumber>
    </submittedName>
    <submittedName>
        <fullName evidence="13">Putative cellulose synthase, nucleotide-diphospho-sugar transferase</fullName>
    </submittedName>
</protein>
<evidence type="ECO:0000256" key="6">
    <source>
        <dbReference type="ARBA" id="ARBA00023136"/>
    </source>
</evidence>
<accession>A0A251UFS7</accession>
<feature type="transmembrane region" description="Helical" evidence="11">
    <location>
        <begin position="41"/>
        <end position="63"/>
    </location>
</feature>
<dbReference type="Gramene" id="mRNA:HanXRQr2_Chr06g0241821">
    <property type="protein sequence ID" value="mRNA:HanXRQr2_Chr06g0241821"/>
    <property type="gene ID" value="HanXRQr2_Chr06g0241821"/>
</dbReference>
<dbReference type="SUPFAM" id="SSF53448">
    <property type="entry name" value="Nucleotide-diphospho-sugar transferases"/>
    <property type="match status" value="1"/>
</dbReference>
<organism evidence="13 14">
    <name type="scientific">Helianthus annuus</name>
    <name type="common">Common sunflower</name>
    <dbReference type="NCBI Taxonomy" id="4232"/>
    <lineage>
        <taxon>Eukaryota</taxon>
        <taxon>Viridiplantae</taxon>
        <taxon>Streptophyta</taxon>
        <taxon>Embryophyta</taxon>
        <taxon>Tracheophyta</taxon>
        <taxon>Spermatophyta</taxon>
        <taxon>Magnoliopsida</taxon>
        <taxon>eudicotyledons</taxon>
        <taxon>Gunneridae</taxon>
        <taxon>Pentapetalae</taxon>
        <taxon>asterids</taxon>
        <taxon>campanulids</taxon>
        <taxon>Asterales</taxon>
        <taxon>Asteraceae</taxon>
        <taxon>Asteroideae</taxon>
        <taxon>Heliantheae alliance</taxon>
        <taxon>Heliantheae</taxon>
        <taxon>Helianthus</taxon>
    </lineage>
</organism>
<dbReference type="GO" id="GO:0009833">
    <property type="term" value="P:plant-type primary cell wall biogenesis"/>
    <property type="evidence" value="ECO:0000318"/>
    <property type="project" value="GO_Central"/>
</dbReference>
<feature type="binding site" evidence="10">
    <location>
        <position position="272"/>
    </location>
    <ligand>
        <name>Mn(2+)</name>
        <dbReference type="ChEBI" id="CHEBI:29035"/>
    </ligand>
</feature>
<dbReference type="GO" id="GO:0016760">
    <property type="term" value="F:cellulose synthase (UDP-forming) activity"/>
    <property type="evidence" value="ECO:0007669"/>
    <property type="project" value="UniProtKB-EC"/>
</dbReference>
<dbReference type="GO" id="GO:0012505">
    <property type="term" value="C:endomembrane system"/>
    <property type="evidence" value="ECO:0007669"/>
    <property type="project" value="UniProtKB-SubCell"/>
</dbReference>
<reference evidence="13" key="2">
    <citation type="submission" date="2017-02" db="EMBL/GenBank/DDBJ databases">
        <title>Sunflower complete genome.</title>
        <authorList>
            <person name="Langlade N."/>
            <person name="Munos S."/>
        </authorList>
    </citation>
    <scope>NUCLEOTIDE SEQUENCE [LARGE SCALE GENOMIC DNA]</scope>
    <source>
        <tissue evidence="13">Leaves</tissue>
    </source>
</reference>
<dbReference type="EMBL" id="MNCJ02000321">
    <property type="protein sequence ID" value="KAF5800889.1"/>
    <property type="molecule type" value="Genomic_DNA"/>
</dbReference>
<dbReference type="Pfam" id="PF03552">
    <property type="entry name" value="Cellulose_synt"/>
    <property type="match status" value="2"/>
</dbReference>
<dbReference type="InterPro" id="IPR005150">
    <property type="entry name" value="Cellulose_synth"/>
</dbReference>
<dbReference type="PANTHER" id="PTHR13301">
    <property type="entry name" value="X-BOX TRANSCRIPTION FACTOR-RELATED"/>
    <property type="match status" value="1"/>
</dbReference>
<dbReference type="Proteomes" id="UP000215914">
    <property type="component" value="Chromosome 6"/>
</dbReference>
<evidence type="ECO:0000256" key="8">
    <source>
        <dbReference type="PIRSR" id="PIRSR605150-1"/>
    </source>
</evidence>
<proteinExistence type="predicted"/>
<dbReference type="AlphaFoldDB" id="A0A251UFS7"/>
<dbReference type="Gene3D" id="3.90.550.10">
    <property type="entry name" value="Spore Coat Polysaccharide Biosynthesis Protein SpsA, Chain A"/>
    <property type="match status" value="2"/>
</dbReference>
<dbReference type="GO" id="GO:0016759">
    <property type="term" value="F:cellulose synthase activity"/>
    <property type="evidence" value="ECO:0000318"/>
    <property type="project" value="GO_Central"/>
</dbReference>
<feature type="binding site" evidence="9">
    <location>
        <position position="135"/>
    </location>
    <ligand>
        <name>UDP-alpha-D-glucose</name>
        <dbReference type="ChEBI" id="CHEBI:58885"/>
    </ligand>
</feature>
<sequence>MPTPLLHSSKPLSKTWLNRMFSLVYAVALSILLLRHCHNLIYSPSTIAIALFLADFVFAFLWLTNQCFHWNPVERKVFPENLKHVASESKYPPIDVLICTADPTKEPPIGVVNTALSVMAYEYPAEKLSVYVSDDGGSKMTLYAFMECAKFAKQWIPYCKKYGVVDRAPEVYFGSQPSSYPETDHIKSMYEDMKSRVEAVVQSGGLSLDRVMEPEFQDAFRKWTPDFTSRQHPTVIQILLDNNADKDVAGDVMPNLIYVSREKNNLKPHNFKAGALNVMLRVSGLLTNGKLVLVLDCDMYSNDPETPLRALCYFMDPNADPKLGFVQFPQRFNGINKNDIYASEFMPETQILSLGMDGLLGAVFMGTGGFFKRDSISDDSPCGVTTESIQTKSNPINSKDVLVLAHEVASCNYEDHTKWGSKIGFRYGTITEDIYTSFQLHCEGWKSVLCNPKRAAFLGGSPSNLNDGLTQIKRWYMGFLEIFFNKYCPLIYGVRSMNPLQALCYTHYTLRSFWSIPIIIYAFLPQLSLINSVPIFTKVSEDGFFLYVFLFLGAYGKDFLDFVVFGRRSTIRWWNHQRMWLMWGLSSYPFALLERSLKCFGLSTFGFNVTSKVVDEEQNRLYEQGVVEFGVESLLFLPISVASLVSLWAFAKGVIHVLLYGRLEEFFVQIFISGFVVVNSWVIYEGMVLRKDRGKMPLKITLASIATAIAIYFLSTLIMFR</sequence>
<keyword evidence="6 11" id="KW-0472">Membrane</keyword>
<dbReference type="InterPro" id="IPR029044">
    <property type="entry name" value="Nucleotide-diphossugar_trans"/>
</dbReference>
<feature type="binding site" evidence="9">
    <location>
        <position position="105"/>
    </location>
    <ligand>
        <name>UDP-alpha-D-glucose</name>
        <dbReference type="ChEBI" id="CHEBI:58885"/>
    </ligand>
</feature>
<evidence type="ECO:0000256" key="11">
    <source>
        <dbReference type="SAM" id="Phobius"/>
    </source>
</evidence>
<feature type="transmembrane region" description="Helical" evidence="11">
    <location>
        <begin position="544"/>
        <end position="565"/>
    </location>
</feature>
<feature type="binding site" evidence="9">
    <location>
        <position position="106"/>
    </location>
    <ligand>
        <name>UDP-alpha-D-glucose</name>
        <dbReference type="ChEBI" id="CHEBI:58885"/>
    </ligand>
</feature>
<keyword evidence="3 13" id="KW-0808">Transferase</keyword>
<gene>
    <name evidence="13" type="ORF">HannXRQ_Chr06g0166331</name>
    <name evidence="12" type="ORF">HanXRQr2_Chr06g0241821</name>
</gene>
<feature type="transmembrane region" description="Helical" evidence="11">
    <location>
        <begin position="634"/>
        <end position="660"/>
    </location>
</feature>
<dbReference type="GO" id="GO:0030244">
    <property type="term" value="P:cellulose biosynthetic process"/>
    <property type="evidence" value="ECO:0000318"/>
    <property type="project" value="GO_Central"/>
</dbReference>
<feature type="transmembrane region" description="Helical" evidence="11">
    <location>
        <begin position="475"/>
        <end position="493"/>
    </location>
</feature>
<evidence type="ECO:0000256" key="3">
    <source>
        <dbReference type="ARBA" id="ARBA00022679"/>
    </source>
</evidence>
<dbReference type="FunFam" id="3.90.550.10:FF:000135">
    <property type="entry name" value="Cellulose synthase-like protein G3"/>
    <property type="match status" value="1"/>
</dbReference>
<evidence type="ECO:0000313" key="12">
    <source>
        <dbReference type="EMBL" id="KAF5800889.1"/>
    </source>
</evidence>
<evidence type="ECO:0000256" key="2">
    <source>
        <dbReference type="ARBA" id="ARBA00022676"/>
    </source>
</evidence>
<dbReference type="EC" id="2.4.1.12" evidence="12"/>
<dbReference type="GO" id="GO:0071555">
    <property type="term" value="P:cell wall organization"/>
    <property type="evidence" value="ECO:0007669"/>
    <property type="project" value="UniProtKB-KW"/>
</dbReference>
<dbReference type="EMBL" id="CM007895">
    <property type="protein sequence ID" value="OTG21964.1"/>
    <property type="molecule type" value="Genomic_DNA"/>
</dbReference>
<keyword evidence="4 11" id="KW-0812">Transmembrane</keyword>
<reference evidence="12 14" key="1">
    <citation type="journal article" date="2017" name="Nature">
        <title>The sunflower genome provides insights into oil metabolism, flowering and Asterid evolution.</title>
        <authorList>
            <person name="Badouin H."/>
            <person name="Gouzy J."/>
            <person name="Grassa C.J."/>
            <person name="Murat F."/>
            <person name="Staton S.E."/>
            <person name="Cottret L."/>
            <person name="Lelandais-Briere C."/>
            <person name="Owens G.L."/>
            <person name="Carrere S."/>
            <person name="Mayjonade B."/>
            <person name="Legrand L."/>
            <person name="Gill N."/>
            <person name="Kane N.C."/>
            <person name="Bowers J.E."/>
            <person name="Hubner S."/>
            <person name="Bellec A."/>
            <person name="Berard A."/>
            <person name="Berges H."/>
            <person name="Blanchet N."/>
            <person name="Boniface M.C."/>
            <person name="Brunel D."/>
            <person name="Catrice O."/>
            <person name="Chaidir N."/>
            <person name="Claudel C."/>
            <person name="Donnadieu C."/>
            <person name="Faraut T."/>
            <person name="Fievet G."/>
            <person name="Helmstetter N."/>
            <person name="King M."/>
            <person name="Knapp S.J."/>
            <person name="Lai Z."/>
            <person name="Le Paslier M.C."/>
            <person name="Lippi Y."/>
            <person name="Lorenzon L."/>
            <person name="Mandel J.R."/>
            <person name="Marage G."/>
            <person name="Marchand G."/>
            <person name="Marquand E."/>
            <person name="Bret-Mestries E."/>
            <person name="Morien E."/>
            <person name="Nambeesan S."/>
            <person name="Nguyen T."/>
            <person name="Pegot-Espagnet P."/>
            <person name="Pouilly N."/>
            <person name="Raftis F."/>
            <person name="Sallet E."/>
            <person name="Schiex T."/>
            <person name="Thomas J."/>
            <person name="Vandecasteele C."/>
            <person name="Vares D."/>
            <person name="Vear F."/>
            <person name="Vautrin S."/>
            <person name="Crespi M."/>
            <person name="Mangin B."/>
            <person name="Burke J.M."/>
            <person name="Salse J."/>
            <person name="Munos S."/>
            <person name="Vincourt P."/>
            <person name="Rieseberg L.H."/>
            <person name="Langlade N.B."/>
        </authorList>
    </citation>
    <scope>NUCLEOTIDE SEQUENCE [LARGE SCALE GENOMIC DNA]</scope>
    <source>
        <strain evidence="14">cv. SF193</strain>
        <tissue evidence="12">Leaves</tissue>
    </source>
</reference>
<evidence type="ECO:0000313" key="14">
    <source>
        <dbReference type="Proteomes" id="UP000215914"/>
    </source>
</evidence>
<feature type="binding site" evidence="10">
    <location>
        <position position="296"/>
    </location>
    <ligand>
        <name>Mn(2+)</name>
        <dbReference type="ChEBI" id="CHEBI:29035"/>
    </ligand>
</feature>
<keyword evidence="7" id="KW-0961">Cell wall biogenesis/degradation</keyword>
<feature type="transmembrane region" description="Helical" evidence="11">
    <location>
        <begin position="16"/>
        <end position="34"/>
    </location>
</feature>
<feature type="transmembrane region" description="Helical" evidence="11">
    <location>
        <begin position="696"/>
        <end position="720"/>
    </location>
</feature>
<feature type="transmembrane region" description="Helical" evidence="11">
    <location>
        <begin position="666"/>
        <end position="684"/>
    </location>
</feature>
<keyword evidence="5 11" id="KW-1133">Transmembrane helix</keyword>
<dbReference type="GO" id="GO:0005886">
    <property type="term" value="C:plasma membrane"/>
    <property type="evidence" value="ECO:0000318"/>
    <property type="project" value="GO_Central"/>
</dbReference>